<dbReference type="InterPro" id="IPR033782">
    <property type="entry name" value="DUF5301"/>
</dbReference>
<dbReference type="Gene3D" id="2.60.40.4250">
    <property type="match status" value="1"/>
</dbReference>
<evidence type="ECO:0000313" key="3">
    <source>
        <dbReference type="EMBL" id="EDP21139.1"/>
    </source>
</evidence>
<reference evidence="3 4" key="1">
    <citation type="submission" date="2007-09" db="EMBL/GenBank/DDBJ databases">
        <title>Draft genome sequence of Faecalibacterium prausnitzii M21/2.</title>
        <authorList>
            <person name="Sudarsanam P."/>
            <person name="Ley R."/>
            <person name="Guruge J."/>
            <person name="Turnbaugh P.J."/>
            <person name="Mahowald M."/>
            <person name="Liep D."/>
            <person name="Gordon J."/>
        </authorList>
    </citation>
    <scope>NUCLEOTIDE SEQUENCE [LARGE SCALE GENOMIC DNA]</scope>
    <source>
        <strain evidence="3 4">M21/2</strain>
    </source>
</reference>
<organism evidence="3 4">
    <name type="scientific">Faecalibacterium prausnitzii M21/2</name>
    <dbReference type="NCBI Taxonomy" id="411485"/>
    <lineage>
        <taxon>Bacteria</taxon>
        <taxon>Bacillati</taxon>
        <taxon>Bacillota</taxon>
        <taxon>Clostridia</taxon>
        <taxon>Eubacteriales</taxon>
        <taxon>Oscillospiraceae</taxon>
        <taxon>Faecalibacterium</taxon>
    </lineage>
</organism>
<feature type="signal peptide" evidence="1">
    <location>
        <begin position="1"/>
        <end position="24"/>
    </location>
</feature>
<dbReference type="AlphaFoldDB" id="A8SE96"/>
<proteinExistence type="predicted"/>
<evidence type="ECO:0000259" key="2">
    <source>
        <dbReference type="Pfam" id="PF17225"/>
    </source>
</evidence>
<reference evidence="3 4" key="2">
    <citation type="submission" date="2007-09" db="EMBL/GenBank/DDBJ databases">
        <authorList>
            <person name="Fulton L."/>
            <person name="Clifton S."/>
            <person name="Fulton B."/>
            <person name="Xu J."/>
            <person name="Minx P."/>
            <person name="Pepin K.H."/>
            <person name="Johnson M."/>
            <person name="Thiruvilangam P."/>
            <person name="Bhonagiri V."/>
            <person name="Nash W.E."/>
            <person name="Mardis E.R."/>
            <person name="Wilson R.K."/>
        </authorList>
    </citation>
    <scope>NUCLEOTIDE SEQUENCE [LARGE SCALE GENOMIC DNA]</scope>
    <source>
        <strain evidence="3 4">M21/2</strain>
    </source>
</reference>
<feature type="chain" id="PRO_5039349891" description="DUF5301 domain-containing protein" evidence="1">
    <location>
        <begin position="25"/>
        <end position="135"/>
    </location>
</feature>
<evidence type="ECO:0000313" key="4">
    <source>
        <dbReference type="Proteomes" id="UP000005945"/>
    </source>
</evidence>
<dbReference type="Pfam" id="PF17225">
    <property type="entry name" value="DUF5301"/>
    <property type="match status" value="1"/>
</dbReference>
<name>A8SE96_9FIRM</name>
<keyword evidence="1" id="KW-0732">Signal</keyword>
<protein>
    <recommendedName>
        <fullName evidence="2">DUF5301 domain-containing protein</fullName>
    </recommendedName>
</protein>
<feature type="domain" description="DUF5301" evidence="2">
    <location>
        <begin position="30"/>
        <end position="122"/>
    </location>
</feature>
<gene>
    <name evidence="3" type="ORF">FAEPRAM212_02467</name>
</gene>
<dbReference type="EMBL" id="ABED02000028">
    <property type="protein sequence ID" value="EDP21139.1"/>
    <property type="molecule type" value="Genomic_DNA"/>
</dbReference>
<dbReference type="Proteomes" id="UP000005945">
    <property type="component" value="Unassembled WGS sequence"/>
</dbReference>
<accession>A8SE96</accession>
<evidence type="ECO:0000256" key="1">
    <source>
        <dbReference type="SAM" id="SignalP"/>
    </source>
</evidence>
<comment type="caution">
    <text evidence="3">The sequence shown here is derived from an EMBL/GenBank/DDBJ whole genome shotgun (WGS) entry which is preliminary data.</text>
</comment>
<dbReference type="HOGENOM" id="CLU_153152_0_0_9"/>
<sequence length="135" mass="15516">MEVTILMKKFLSLFLCLTCILTLAACGKKAAPITLPQADKITSIDITIEENTVSHSDKTWMSEIIADISSSKPTKKESVQDVPQAESYIRIDFRHETGTITIFAYEDRGKYYLEQPYQGIYKIERRLFERLKETD</sequence>